<evidence type="ECO:0000313" key="1">
    <source>
        <dbReference type="EMBL" id="MPC67032.1"/>
    </source>
</evidence>
<protein>
    <submittedName>
        <fullName evidence="1">Uncharacterized protein</fullName>
    </submittedName>
</protein>
<dbReference type="EMBL" id="VSRR010025673">
    <property type="protein sequence ID" value="MPC67032.1"/>
    <property type="molecule type" value="Genomic_DNA"/>
</dbReference>
<reference evidence="1 2" key="1">
    <citation type="submission" date="2019-05" db="EMBL/GenBank/DDBJ databases">
        <title>Another draft genome of Portunus trituberculatus and its Hox gene families provides insights of decapod evolution.</title>
        <authorList>
            <person name="Jeong J.-H."/>
            <person name="Song I."/>
            <person name="Kim S."/>
            <person name="Choi T."/>
            <person name="Kim D."/>
            <person name="Ryu S."/>
            <person name="Kim W."/>
        </authorList>
    </citation>
    <scope>NUCLEOTIDE SEQUENCE [LARGE SCALE GENOMIC DNA]</scope>
    <source>
        <tissue evidence="1">Muscle</tissue>
    </source>
</reference>
<comment type="caution">
    <text evidence="1">The sequence shown here is derived from an EMBL/GenBank/DDBJ whole genome shotgun (WGS) entry which is preliminary data.</text>
</comment>
<sequence length="69" mass="7599">MNPIKEGATKPRPKHNLRPDRRLIAFPGGLVASHTTLAKPYIGDSGALSFLHYCWSGTYRSFVPQSSSL</sequence>
<dbReference type="Proteomes" id="UP000324222">
    <property type="component" value="Unassembled WGS sequence"/>
</dbReference>
<dbReference type="AlphaFoldDB" id="A0A5B7H7G7"/>
<proteinExistence type="predicted"/>
<name>A0A5B7H7G7_PORTR</name>
<evidence type="ECO:0000313" key="2">
    <source>
        <dbReference type="Proteomes" id="UP000324222"/>
    </source>
</evidence>
<gene>
    <name evidence="1" type="ORF">E2C01_061192</name>
</gene>
<organism evidence="1 2">
    <name type="scientific">Portunus trituberculatus</name>
    <name type="common">Swimming crab</name>
    <name type="synonym">Neptunus trituberculatus</name>
    <dbReference type="NCBI Taxonomy" id="210409"/>
    <lineage>
        <taxon>Eukaryota</taxon>
        <taxon>Metazoa</taxon>
        <taxon>Ecdysozoa</taxon>
        <taxon>Arthropoda</taxon>
        <taxon>Crustacea</taxon>
        <taxon>Multicrustacea</taxon>
        <taxon>Malacostraca</taxon>
        <taxon>Eumalacostraca</taxon>
        <taxon>Eucarida</taxon>
        <taxon>Decapoda</taxon>
        <taxon>Pleocyemata</taxon>
        <taxon>Brachyura</taxon>
        <taxon>Eubrachyura</taxon>
        <taxon>Portunoidea</taxon>
        <taxon>Portunidae</taxon>
        <taxon>Portuninae</taxon>
        <taxon>Portunus</taxon>
    </lineage>
</organism>
<accession>A0A5B7H7G7</accession>
<keyword evidence="2" id="KW-1185">Reference proteome</keyword>